<evidence type="ECO:0000313" key="3">
    <source>
        <dbReference type="EMBL" id="TGY07689.1"/>
    </source>
</evidence>
<dbReference type="GO" id="GO:0006508">
    <property type="term" value="P:proteolysis"/>
    <property type="evidence" value="ECO:0007669"/>
    <property type="project" value="InterPro"/>
</dbReference>
<keyword evidence="1 3" id="KW-0378">Hydrolase</keyword>
<evidence type="ECO:0000259" key="2">
    <source>
        <dbReference type="Pfam" id="PF00326"/>
    </source>
</evidence>
<keyword evidence="4" id="KW-1185">Reference proteome</keyword>
<evidence type="ECO:0000256" key="1">
    <source>
        <dbReference type="ARBA" id="ARBA00022801"/>
    </source>
</evidence>
<accession>A0A4S2B139</accession>
<dbReference type="Pfam" id="PF00326">
    <property type="entry name" value="Peptidase_S9"/>
    <property type="match status" value="1"/>
</dbReference>
<sequence length="259" mass="28119">MRIFIILLVTVASAFSAWGSVPRVIDIDSPFMKVFLPPGDLSTGRAIVCCPGGGYSDVAIGHEGYDWAPFFNNLGLTFVVLQYHLPAGDLTKPLGDVEKAFKVLTDSAAVWGIDPEQIGVMGSSAGGHLASVVATHPTAACRPSFQLLFYPVVSLDKCITHAGTRNEFLGSCDSDELAAEYSAENKVKADTPRAFIVHCGDDDVVHPQNSIRYYSALQRHGVPATLVMFPDGRHGWGYRGWFPHHDELLGLIVAWLKSF</sequence>
<dbReference type="GO" id="GO:0008236">
    <property type="term" value="F:serine-type peptidase activity"/>
    <property type="evidence" value="ECO:0007669"/>
    <property type="project" value="InterPro"/>
</dbReference>
<dbReference type="SUPFAM" id="SSF53474">
    <property type="entry name" value="alpha/beta-Hydrolases"/>
    <property type="match status" value="1"/>
</dbReference>
<dbReference type="EMBL" id="SRZA01000005">
    <property type="protein sequence ID" value="TGY07689.1"/>
    <property type="molecule type" value="Genomic_DNA"/>
</dbReference>
<dbReference type="PANTHER" id="PTHR48081:SF6">
    <property type="entry name" value="PEPTIDASE S9 PROLYL OLIGOPEPTIDASE CATALYTIC DOMAIN-CONTAINING PROTEIN"/>
    <property type="match status" value="1"/>
</dbReference>
<dbReference type="Proteomes" id="UP000305751">
    <property type="component" value="Unassembled WGS sequence"/>
</dbReference>
<dbReference type="PANTHER" id="PTHR48081">
    <property type="entry name" value="AB HYDROLASE SUPERFAMILY PROTEIN C4A8.06C"/>
    <property type="match status" value="1"/>
</dbReference>
<dbReference type="Gene3D" id="3.40.50.1820">
    <property type="entry name" value="alpha/beta hydrolase"/>
    <property type="match status" value="1"/>
</dbReference>
<dbReference type="InterPro" id="IPR001375">
    <property type="entry name" value="Peptidase_S9_cat"/>
</dbReference>
<gene>
    <name evidence="3" type="ORF">E5356_03390</name>
</gene>
<proteinExistence type="predicted"/>
<protein>
    <submittedName>
        <fullName evidence="3">Alpha/beta hydrolase</fullName>
    </submittedName>
</protein>
<dbReference type="AlphaFoldDB" id="A0A4S2B139"/>
<feature type="domain" description="Peptidase S9 prolyl oligopeptidase catalytic" evidence="2">
    <location>
        <begin position="112"/>
        <end position="238"/>
    </location>
</feature>
<reference evidence="3 4" key="1">
    <citation type="submission" date="2019-04" db="EMBL/GenBank/DDBJ databases">
        <title>Microbes associate with the intestines of laboratory mice.</title>
        <authorList>
            <person name="Navarre W."/>
            <person name="Wong E."/>
            <person name="Huang K."/>
            <person name="Tropini C."/>
            <person name="Ng K."/>
            <person name="Yu B."/>
        </authorList>
    </citation>
    <scope>NUCLEOTIDE SEQUENCE [LARGE SCALE GENOMIC DNA]</scope>
    <source>
        <strain evidence="3 4">NM70_E10</strain>
    </source>
</reference>
<dbReference type="InterPro" id="IPR050300">
    <property type="entry name" value="GDXG_lipolytic_enzyme"/>
</dbReference>
<evidence type="ECO:0000313" key="4">
    <source>
        <dbReference type="Proteomes" id="UP000305751"/>
    </source>
</evidence>
<dbReference type="RefSeq" id="WP_136013603.1">
    <property type="nucleotide sequence ID" value="NZ_CAJTBC010000005.1"/>
</dbReference>
<name>A0A4S2B139_9BACE</name>
<organism evidence="3 4">
    <name type="scientific">Bacteroides acidifaciens</name>
    <dbReference type="NCBI Taxonomy" id="85831"/>
    <lineage>
        <taxon>Bacteria</taxon>
        <taxon>Pseudomonadati</taxon>
        <taxon>Bacteroidota</taxon>
        <taxon>Bacteroidia</taxon>
        <taxon>Bacteroidales</taxon>
        <taxon>Bacteroidaceae</taxon>
        <taxon>Bacteroides</taxon>
    </lineage>
</organism>
<comment type="caution">
    <text evidence="3">The sequence shown here is derived from an EMBL/GenBank/DDBJ whole genome shotgun (WGS) entry which is preliminary data.</text>
</comment>
<dbReference type="InterPro" id="IPR029058">
    <property type="entry name" value="AB_hydrolase_fold"/>
</dbReference>